<dbReference type="SUPFAM" id="SSF47413">
    <property type="entry name" value="lambda repressor-like DNA-binding domains"/>
    <property type="match status" value="1"/>
</dbReference>
<dbReference type="InterPro" id="IPR010982">
    <property type="entry name" value="Lambda_DNA-bd_dom_sf"/>
</dbReference>
<reference evidence="3" key="1">
    <citation type="submission" date="2018-09" db="EMBL/GenBank/DDBJ databases">
        <title>Paracoccus onubensis nov. sp. a moderate halophilic bacterium isolated from Gruta de las Maravillas (Aracena, Spain).</title>
        <authorList>
            <person name="Jurado V."/>
            <person name="Gutierrez-Patricio S."/>
            <person name="Gonzalez-Pimentel J.L."/>
            <person name="Miller A.Z."/>
            <person name="Laiz L."/>
            <person name="Saiz-Jimenez C."/>
        </authorList>
    </citation>
    <scope>NUCLEOTIDE SEQUENCE [LARGE SCALE GENOMIC DNA]</scope>
    <source>
        <strain evidence="3">DSM 26381</strain>
    </source>
</reference>
<dbReference type="PANTHER" id="PTHR35010:SF4">
    <property type="entry name" value="BLL5781 PROTEIN"/>
    <property type="match status" value="1"/>
</dbReference>
<sequence>MNHPCPIGALLRDWRKRRGLSQMALSLDAGISQRHLSYVESGRARPSRDMVLRLAEELTLPLRERNAMLLAAGFAPAYPQRPFDAPGMEAARAAVTRILDGHLPHPALAVDRHWTLLAANEALALLLEGVPDRLLQPPVNVLRLSLRPEGLAPRILNFGEWRAHVLARLAHEAAASADPVLDALLEELRACPIPPGATAAPRGIDPAAIVVPLRIASPAGPLSFISTTTVFGTAVDVTLSEITIEAFFPADRDTAEIMAARMSDR</sequence>
<accession>A0A419AAH4</accession>
<feature type="domain" description="HTH cro/C1-type" evidence="1">
    <location>
        <begin position="11"/>
        <end position="65"/>
    </location>
</feature>
<dbReference type="Gene3D" id="1.10.260.40">
    <property type="entry name" value="lambda repressor-like DNA-binding domains"/>
    <property type="match status" value="1"/>
</dbReference>
<evidence type="ECO:0000313" key="3">
    <source>
        <dbReference type="Proteomes" id="UP000283587"/>
    </source>
</evidence>
<dbReference type="RefSeq" id="WP_119896947.1">
    <property type="nucleotide sequence ID" value="NZ_QNRC01000010.1"/>
</dbReference>
<dbReference type="Pfam" id="PF17765">
    <property type="entry name" value="MLTR_LBD"/>
    <property type="match status" value="1"/>
</dbReference>
<dbReference type="PANTHER" id="PTHR35010">
    <property type="entry name" value="BLL4672 PROTEIN-RELATED"/>
    <property type="match status" value="1"/>
</dbReference>
<dbReference type="SMART" id="SM00530">
    <property type="entry name" value="HTH_XRE"/>
    <property type="match status" value="1"/>
</dbReference>
<dbReference type="AlphaFoldDB" id="A0A419AAH4"/>
<dbReference type="CDD" id="cd00093">
    <property type="entry name" value="HTH_XRE"/>
    <property type="match status" value="1"/>
</dbReference>
<gene>
    <name evidence="2" type="ORF">D3P05_04265</name>
</gene>
<evidence type="ECO:0000259" key="1">
    <source>
        <dbReference type="PROSITE" id="PS50943"/>
    </source>
</evidence>
<dbReference type="OrthoDB" id="9785973at2"/>
<keyword evidence="3" id="KW-1185">Reference proteome</keyword>
<dbReference type="PROSITE" id="PS50943">
    <property type="entry name" value="HTH_CROC1"/>
    <property type="match status" value="1"/>
</dbReference>
<dbReference type="Gene3D" id="3.30.450.180">
    <property type="match status" value="1"/>
</dbReference>
<dbReference type="GO" id="GO:0003677">
    <property type="term" value="F:DNA binding"/>
    <property type="evidence" value="ECO:0007669"/>
    <property type="project" value="InterPro"/>
</dbReference>
<name>A0A419AAH4_9RHOB</name>
<dbReference type="InterPro" id="IPR001387">
    <property type="entry name" value="Cro/C1-type_HTH"/>
</dbReference>
<dbReference type="Pfam" id="PF13560">
    <property type="entry name" value="HTH_31"/>
    <property type="match status" value="1"/>
</dbReference>
<comment type="caution">
    <text evidence="2">The sequence shown here is derived from an EMBL/GenBank/DDBJ whole genome shotgun (WGS) entry which is preliminary data.</text>
</comment>
<dbReference type="InterPro" id="IPR041413">
    <property type="entry name" value="MLTR_LBD"/>
</dbReference>
<organism evidence="2 3">
    <name type="scientific">Paracoccus siganidrum</name>
    <dbReference type="NCBI Taxonomy" id="1276757"/>
    <lineage>
        <taxon>Bacteria</taxon>
        <taxon>Pseudomonadati</taxon>
        <taxon>Pseudomonadota</taxon>
        <taxon>Alphaproteobacteria</taxon>
        <taxon>Rhodobacterales</taxon>
        <taxon>Paracoccaceae</taxon>
        <taxon>Paracoccus</taxon>
    </lineage>
</organism>
<proteinExistence type="predicted"/>
<evidence type="ECO:0000313" key="2">
    <source>
        <dbReference type="EMBL" id="RJL19940.1"/>
    </source>
</evidence>
<dbReference type="Proteomes" id="UP000283587">
    <property type="component" value="Unassembled WGS sequence"/>
</dbReference>
<dbReference type="EMBL" id="QZEW01000013">
    <property type="protein sequence ID" value="RJL19940.1"/>
    <property type="molecule type" value="Genomic_DNA"/>
</dbReference>
<protein>
    <submittedName>
        <fullName evidence="2">XRE family transcriptional regulator</fullName>
    </submittedName>
</protein>